<dbReference type="Pfam" id="PF03690">
    <property type="entry name" value="MYG1_exonuc"/>
    <property type="match status" value="2"/>
</dbReference>
<comment type="similarity">
    <text evidence="1">Belongs to the MYG1 family.</text>
</comment>
<dbReference type="EMBL" id="JACGWK010000010">
    <property type="protein sequence ID" value="KAL0331694.1"/>
    <property type="molecule type" value="Genomic_DNA"/>
</dbReference>
<protein>
    <recommendedName>
        <fullName evidence="3">Metal-dependent protein hydrolase</fullName>
    </recommendedName>
</protein>
<reference evidence="2" key="1">
    <citation type="submission" date="2020-06" db="EMBL/GenBank/DDBJ databases">
        <authorList>
            <person name="Li T."/>
            <person name="Hu X."/>
            <person name="Zhang T."/>
            <person name="Song X."/>
            <person name="Zhang H."/>
            <person name="Dai N."/>
            <person name="Sheng W."/>
            <person name="Hou X."/>
            <person name="Wei L."/>
        </authorList>
    </citation>
    <scope>NUCLEOTIDE SEQUENCE</scope>
    <source>
        <strain evidence="2">G01</strain>
        <tissue evidence="2">Leaf</tissue>
    </source>
</reference>
<dbReference type="AlphaFoldDB" id="A0AAW2MJN3"/>
<dbReference type="InterPro" id="IPR003226">
    <property type="entry name" value="MYG1_exonuclease"/>
</dbReference>
<evidence type="ECO:0000256" key="1">
    <source>
        <dbReference type="ARBA" id="ARBA00010105"/>
    </source>
</evidence>
<comment type="caution">
    <text evidence="2">The sequence shown here is derived from an EMBL/GenBank/DDBJ whole genome shotgun (WGS) entry which is preliminary data.</text>
</comment>
<reference evidence="2" key="2">
    <citation type="journal article" date="2024" name="Plant">
        <title>Genomic evolution and insights into agronomic trait innovations of Sesamum species.</title>
        <authorList>
            <person name="Miao H."/>
            <person name="Wang L."/>
            <person name="Qu L."/>
            <person name="Liu H."/>
            <person name="Sun Y."/>
            <person name="Le M."/>
            <person name="Wang Q."/>
            <person name="Wei S."/>
            <person name="Zheng Y."/>
            <person name="Lin W."/>
            <person name="Duan Y."/>
            <person name="Cao H."/>
            <person name="Xiong S."/>
            <person name="Wang X."/>
            <person name="Wei L."/>
            <person name="Li C."/>
            <person name="Ma Q."/>
            <person name="Ju M."/>
            <person name="Zhao R."/>
            <person name="Li G."/>
            <person name="Mu C."/>
            <person name="Tian Q."/>
            <person name="Mei H."/>
            <person name="Zhang T."/>
            <person name="Gao T."/>
            <person name="Zhang H."/>
        </authorList>
    </citation>
    <scope>NUCLEOTIDE SEQUENCE</scope>
    <source>
        <strain evidence="2">G01</strain>
    </source>
</reference>
<sequence length="324" mass="36859">MFIAFSRTLFSTHRLFAFAANPRSRFYLSLSPMSTAAVKRVGTHNGSFHCDEALGCFMIRLTKRFFDAHIVRSRDPKVLETLDAVLDVGGVYDPTKDRYDHHQKGFEEVFGHGFNTKLSSAGLVYKAIDAIDNGINQYDTDQPPRYVNNTHLSSRVGKLNLDWADPDQSAEKEKMKHLNVPWFWLASVRFHARSWLPARSIVMQCLEARLDVDPSGEIMILDRFCPWKLHLFELEEEMKINPSIKYVLYQDDRSKSWRVQAVGIAPDRFESRKALPAQWRGLRDDELSKETGIPGGVFVHMSGFIGGNQTYDGALAMAKAALKL</sequence>
<dbReference type="GO" id="GO:0005737">
    <property type="term" value="C:cytoplasm"/>
    <property type="evidence" value="ECO:0007669"/>
    <property type="project" value="TreeGrafter"/>
</dbReference>
<proteinExistence type="inferred from homology"/>
<dbReference type="PANTHER" id="PTHR11215">
    <property type="entry name" value="METAL DEPENDENT HYDROLASE - RELATED"/>
    <property type="match status" value="1"/>
</dbReference>
<evidence type="ECO:0000313" key="2">
    <source>
        <dbReference type="EMBL" id="KAL0331694.1"/>
    </source>
</evidence>
<evidence type="ECO:0008006" key="3">
    <source>
        <dbReference type="Google" id="ProtNLM"/>
    </source>
</evidence>
<dbReference type="GO" id="GO:0005634">
    <property type="term" value="C:nucleus"/>
    <property type="evidence" value="ECO:0007669"/>
    <property type="project" value="TreeGrafter"/>
</dbReference>
<dbReference type="PANTHER" id="PTHR11215:SF1">
    <property type="entry name" value="MYG1 EXONUCLEASE"/>
    <property type="match status" value="1"/>
</dbReference>
<name>A0AAW2MJN3_9LAMI</name>
<gene>
    <name evidence="2" type="ORF">Sangu_1714900</name>
</gene>
<accession>A0AAW2MJN3</accession>
<organism evidence="2">
    <name type="scientific">Sesamum angustifolium</name>
    <dbReference type="NCBI Taxonomy" id="2727405"/>
    <lineage>
        <taxon>Eukaryota</taxon>
        <taxon>Viridiplantae</taxon>
        <taxon>Streptophyta</taxon>
        <taxon>Embryophyta</taxon>
        <taxon>Tracheophyta</taxon>
        <taxon>Spermatophyta</taxon>
        <taxon>Magnoliopsida</taxon>
        <taxon>eudicotyledons</taxon>
        <taxon>Gunneridae</taxon>
        <taxon>Pentapetalae</taxon>
        <taxon>asterids</taxon>
        <taxon>lamiids</taxon>
        <taxon>Lamiales</taxon>
        <taxon>Pedaliaceae</taxon>
        <taxon>Sesamum</taxon>
    </lineage>
</organism>